<dbReference type="GeneID" id="103127481"/>
<organism evidence="5 7">
    <name type="scientific">Erinaceus europaeus</name>
    <name type="common">Western European hedgehog</name>
    <dbReference type="NCBI Taxonomy" id="9365"/>
    <lineage>
        <taxon>Eukaryota</taxon>
        <taxon>Metazoa</taxon>
        <taxon>Chordata</taxon>
        <taxon>Craniata</taxon>
        <taxon>Vertebrata</taxon>
        <taxon>Euteleostomi</taxon>
        <taxon>Mammalia</taxon>
        <taxon>Eutheria</taxon>
        <taxon>Laurasiatheria</taxon>
        <taxon>Eulipotyphla</taxon>
        <taxon>Erinaceidae</taxon>
        <taxon>Erinaceinae</taxon>
        <taxon>Erinaceus</taxon>
    </lineage>
</organism>
<evidence type="ECO:0000313" key="6">
    <source>
        <dbReference type="RefSeq" id="XP_060039091.1"/>
    </source>
</evidence>
<evidence type="ECO:0000313" key="7">
    <source>
        <dbReference type="RefSeq" id="XP_060039092.1"/>
    </source>
</evidence>
<feature type="short sequence motif" description="GXSXG" evidence="2">
    <location>
        <begin position="41"/>
        <end position="45"/>
    </location>
</feature>
<keyword evidence="5" id="KW-1185">Reference proteome</keyword>
<dbReference type="PANTHER" id="PTHR12406">
    <property type="entry name" value="CALCIUM-INDEPENDENT PHOSPHOLIPASE A2 IPLA2 -RELATED"/>
    <property type="match status" value="1"/>
</dbReference>
<feature type="chain" id="PRO_5045025512" evidence="3">
    <location>
        <begin position="25"/>
        <end position="271"/>
    </location>
</feature>
<feature type="short sequence motif" description="DGA/G" evidence="2">
    <location>
        <begin position="163"/>
        <end position="165"/>
    </location>
</feature>
<keyword evidence="2" id="KW-0378">Hydrolase</keyword>
<comment type="caution">
    <text evidence="2">Lacks conserved residue(s) required for the propagation of feature annotation.</text>
</comment>
<gene>
    <name evidence="6 7" type="primary">PNPLA4</name>
</gene>
<keyword evidence="3" id="KW-0732">Signal</keyword>
<dbReference type="CDD" id="cd07222">
    <property type="entry name" value="Pat_PNPLA4"/>
    <property type="match status" value="1"/>
</dbReference>
<proteinExistence type="predicted"/>
<evidence type="ECO:0000256" key="2">
    <source>
        <dbReference type="PROSITE-ProRule" id="PRU01161"/>
    </source>
</evidence>
<dbReference type="PROSITE" id="PS51635">
    <property type="entry name" value="PNPLA"/>
    <property type="match status" value="1"/>
</dbReference>
<keyword evidence="1 2" id="KW-0443">Lipid metabolism</keyword>
<feature type="active site" description="Nucleophile" evidence="2">
    <location>
        <position position="43"/>
    </location>
</feature>
<dbReference type="InterPro" id="IPR016035">
    <property type="entry name" value="Acyl_Trfase/lysoPLipase"/>
</dbReference>
<reference evidence="6 7" key="1">
    <citation type="submission" date="2025-05" db="UniProtKB">
        <authorList>
            <consortium name="RefSeq"/>
        </authorList>
    </citation>
    <scope>IDENTIFICATION</scope>
</reference>
<dbReference type="InterPro" id="IPR002641">
    <property type="entry name" value="PNPLA_dom"/>
</dbReference>
<dbReference type="RefSeq" id="XP_060039091.1">
    <property type="nucleotide sequence ID" value="XM_060183108.1"/>
</dbReference>
<sequence>MPPINLSFSACGFLGVYHLGVAAALHTHGQKLLGDVQAFAGASAGSLVASVLLTAPQKIQDCYEFTCHLAEEARGQALGAATPGFDFMARLRSGVDSVLPPDAHLLAQHRLHVSITHTGTLRNRRVSCFSSRDDLIQVLLASSFVPVYAGLKPVEYQGQRWVDGGLTDSLPVLPDGRTVTVSPFCGRLDIAPRDGDPRPVHLRIARQEVALSLANLVRLNHALFPPGPGAMAALRQQGFRDAVCFLQREDWFQPRPDARTPDPRPGPRGHP</sequence>
<dbReference type="Gene3D" id="3.40.1090.10">
    <property type="entry name" value="Cytosolic phospholipase A2 catalytic domain"/>
    <property type="match status" value="2"/>
</dbReference>
<dbReference type="SUPFAM" id="SSF52151">
    <property type="entry name" value="FabD/lysophospholipase-like"/>
    <property type="match status" value="1"/>
</dbReference>
<dbReference type="InterPro" id="IPR033902">
    <property type="entry name" value="PNPLA4"/>
</dbReference>
<keyword evidence="2" id="KW-0442">Lipid degradation</keyword>
<evidence type="ECO:0000256" key="1">
    <source>
        <dbReference type="ARBA" id="ARBA00023098"/>
    </source>
</evidence>
<accession>A0ABM3WR92</accession>
<protein>
    <submittedName>
        <fullName evidence="6 7">Patatin-like phospholipase domain-containing protein 4</fullName>
    </submittedName>
</protein>
<feature type="active site" description="Proton acceptor" evidence="2">
    <location>
        <position position="163"/>
    </location>
</feature>
<dbReference type="RefSeq" id="XP_060039092.1">
    <property type="nucleotide sequence ID" value="XM_060183109.1"/>
</dbReference>
<evidence type="ECO:0000259" key="4">
    <source>
        <dbReference type="PROSITE" id="PS51635"/>
    </source>
</evidence>
<name>A0ABM3WR92_ERIEU</name>
<feature type="domain" description="PNPLA" evidence="4">
    <location>
        <begin position="6"/>
        <end position="176"/>
    </location>
</feature>
<dbReference type="Pfam" id="PF01734">
    <property type="entry name" value="Patatin"/>
    <property type="match status" value="1"/>
</dbReference>
<dbReference type="Proteomes" id="UP001652624">
    <property type="component" value="Chromosome X"/>
</dbReference>
<dbReference type="InterPro" id="IPR033562">
    <property type="entry name" value="PLPL"/>
</dbReference>
<dbReference type="PANTHER" id="PTHR12406:SF7">
    <property type="entry name" value="PATATIN-LIKE PHOSPHOLIPASE DOMAIN-CONTAINING PROTEIN 4"/>
    <property type="match status" value="1"/>
</dbReference>
<feature type="signal peptide" evidence="3">
    <location>
        <begin position="1"/>
        <end position="24"/>
    </location>
</feature>
<evidence type="ECO:0000256" key="3">
    <source>
        <dbReference type="SAM" id="SignalP"/>
    </source>
</evidence>
<evidence type="ECO:0000313" key="5">
    <source>
        <dbReference type="Proteomes" id="UP001652624"/>
    </source>
</evidence>